<dbReference type="EMBL" id="VUMN01000009">
    <property type="protein sequence ID" value="MSS58294.1"/>
    <property type="molecule type" value="Genomic_DNA"/>
</dbReference>
<organism evidence="2 3">
    <name type="scientific">Stecheria intestinalis</name>
    <dbReference type="NCBI Taxonomy" id="2606630"/>
    <lineage>
        <taxon>Bacteria</taxon>
        <taxon>Bacillati</taxon>
        <taxon>Bacillota</taxon>
        <taxon>Erysipelotrichia</taxon>
        <taxon>Erysipelotrichales</taxon>
        <taxon>Erysipelotrichaceae</taxon>
        <taxon>Stecheria</taxon>
    </lineage>
</organism>
<sequence length="151" mass="17450">MKKLAVLKEDDNSFVVGLISGVVFSILFIMCLTMPEESQDGILPVELICLGAAVLGWLLVVMRQRCRMIFTDEGVTYIRLFGKPKNMKYEEISQFMCMKQGFFLYNQDGDRMLEFSARLERHPEVEQIIRSHGIEVNHSSIRSGRKDREVR</sequence>
<protein>
    <recommendedName>
        <fullName evidence="4">Photosystem I assembly protein Ycf4</fullName>
    </recommendedName>
</protein>
<feature type="transmembrane region" description="Helical" evidence="1">
    <location>
        <begin position="12"/>
        <end position="35"/>
    </location>
</feature>
<dbReference type="AlphaFoldDB" id="A0A7X2TF27"/>
<evidence type="ECO:0000256" key="1">
    <source>
        <dbReference type="SAM" id="Phobius"/>
    </source>
</evidence>
<keyword evidence="1" id="KW-0472">Membrane</keyword>
<accession>A0A7X2TF27</accession>
<gene>
    <name evidence="2" type="ORF">FYJ51_05180</name>
</gene>
<evidence type="ECO:0000313" key="3">
    <source>
        <dbReference type="Proteomes" id="UP000461880"/>
    </source>
</evidence>
<keyword evidence="1" id="KW-0812">Transmembrane</keyword>
<comment type="caution">
    <text evidence="2">The sequence shown here is derived from an EMBL/GenBank/DDBJ whole genome shotgun (WGS) entry which is preliminary data.</text>
</comment>
<keyword evidence="3" id="KW-1185">Reference proteome</keyword>
<feature type="transmembrane region" description="Helical" evidence="1">
    <location>
        <begin position="41"/>
        <end position="61"/>
    </location>
</feature>
<dbReference type="Proteomes" id="UP000461880">
    <property type="component" value="Unassembled WGS sequence"/>
</dbReference>
<keyword evidence="1" id="KW-1133">Transmembrane helix</keyword>
<reference evidence="2 3" key="1">
    <citation type="submission" date="2019-08" db="EMBL/GenBank/DDBJ databases">
        <title>In-depth cultivation of the pig gut microbiome towards novel bacterial diversity and tailored functional studies.</title>
        <authorList>
            <person name="Wylensek D."/>
            <person name="Hitch T.C.A."/>
            <person name="Clavel T."/>
        </authorList>
    </citation>
    <scope>NUCLEOTIDE SEQUENCE [LARGE SCALE GENOMIC DNA]</scope>
    <source>
        <strain evidence="2 3">Oil+RF-744-GAM-WT-6</strain>
    </source>
</reference>
<dbReference type="RefSeq" id="WP_154504011.1">
    <property type="nucleotide sequence ID" value="NZ_VUMN01000009.1"/>
</dbReference>
<proteinExistence type="predicted"/>
<name>A0A7X2TF27_9FIRM</name>
<evidence type="ECO:0008006" key="4">
    <source>
        <dbReference type="Google" id="ProtNLM"/>
    </source>
</evidence>
<evidence type="ECO:0000313" key="2">
    <source>
        <dbReference type="EMBL" id="MSS58294.1"/>
    </source>
</evidence>